<accession>A0ACA9M0Q9</accession>
<evidence type="ECO:0000313" key="1">
    <source>
        <dbReference type="EMBL" id="CAG8563139.1"/>
    </source>
</evidence>
<reference evidence="1" key="1">
    <citation type="submission" date="2021-06" db="EMBL/GenBank/DDBJ databases">
        <authorList>
            <person name="Kallberg Y."/>
            <person name="Tangrot J."/>
            <person name="Rosling A."/>
        </authorList>
    </citation>
    <scope>NUCLEOTIDE SEQUENCE</scope>
    <source>
        <strain evidence="1">28 12/20/2015</strain>
    </source>
</reference>
<gene>
    <name evidence="1" type="ORF">SPELUC_LOCUS5688</name>
</gene>
<evidence type="ECO:0000313" key="2">
    <source>
        <dbReference type="Proteomes" id="UP000789366"/>
    </source>
</evidence>
<keyword evidence="2" id="KW-1185">Reference proteome</keyword>
<name>A0ACA9M0Q9_9GLOM</name>
<protein>
    <submittedName>
        <fullName evidence="1">697_t:CDS:1</fullName>
    </submittedName>
</protein>
<dbReference type="EMBL" id="CAJVPW010005991">
    <property type="protein sequence ID" value="CAG8563139.1"/>
    <property type="molecule type" value="Genomic_DNA"/>
</dbReference>
<proteinExistence type="predicted"/>
<dbReference type="Proteomes" id="UP000789366">
    <property type="component" value="Unassembled WGS sequence"/>
</dbReference>
<comment type="caution">
    <text evidence="1">The sequence shown here is derived from an EMBL/GenBank/DDBJ whole genome shotgun (WGS) entry which is preliminary data.</text>
</comment>
<sequence>MSNQQKQRRTAISDDLKRQICEWAETNKDKRHHEIASYFNERAQNKKILLLVDNAPSHFDPHDQDDNDDGINDEHDNFGEENSSSIRSRGNFRKGRAKMSKSTYVDAWSNVSEETISNCWKKTGILPVVTESDITNVTQIQQDILTHENEDINQMIVDNLSNNDPYANSLANALNDFFHNLDEKVLTEDFLNENDIISLIQDEMCAKNESPSHSDDSEEEPELVSLSDASKSL</sequence>
<organism evidence="1 2">
    <name type="scientific">Cetraspora pellucida</name>
    <dbReference type="NCBI Taxonomy" id="1433469"/>
    <lineage>
        <taxon>Eukaryota</taxon>
        <taxon>Fungi</taxon>
        <taxon>Fungi incertae sedis</taxon>
        <taxon>Mucoromycota</taxon>
        <taxon>Glomeromycotina</taxon>
        <taxon>Glomeromycetes</taxon>
        <taxon>Diversisporales</taxon>
        <taxon>Gigasporaceae</taxon>
        <taxon>Cetraspora</taxon>
    </lineage>
</organism>